<evidence type="ECO:0000259" key="1">
    <source>
        <dbReference type="Pfam" id="PF02541"/>
    </source>
</evidence>
<dbReference type="InterPro" id="IPR003695">
    <property type="entry name" value="Ppx_GppA_N"/>
</dbReference>
<dbReference type="Gene3D" id="3.30.420.150">
    <property type="entry name" value="Exopolyphosphatase. Domain 2"/>
    <property type="match status" value="1"/>
</dbReference>
<evidence type="ECO:0000313" key="3">
    <source>
        <dbReference type="Proteomes" id="UP000216004"/>
    </source>
</evidence>
<dbReference type="Proteomes" id="UP000216004">
    <property type="component" value="Unassembled WGS sequence"/>
</dbReference>
<dbReference type="CDD" id="cd24119">
    <property type="entry name" value="ASKHA_NBD_MtPPX2-like"/>
    <property type="match status" value="1"/>
</dbReference>
<comment type="caution">
    <text evidence="2">The sequence shown here is derived from an EMBL/GenBank/DDBJ whole genome shotgun (WGS) entry which is preliminary data.</text>
</comment>
<dbReference type="RefSeq" id="WP_094722570.1">
    <property type="nucleotide sequence ID" value="NZ_MWWS01000004.1"/>
</dbReference>
<dbReference type="InterPro" id="IPR043129">
    <property type="entry name" value="ATPase_NBD"/>
</dbReference>
<sequence>MSAVTVAGIDCGTNSIRLMIANVDENGLHELKPRDTRVVHLGEKVDQTHCFTHAALQRTFAAAEEFADILEHYQVEALRFVATSASRDALNRDEFEAGIQRILSVTPEVISGEEEAQLSFLGAVSVLKARQQSASILQVPYLVVDLGGGSTELVMGGDGVASPADQVQASYSMDIGSVRMTERHLLSDPATKQQIQEAVSDIDSSIDRAFQQVPVRNVKTVIGVSGTITTMSALAVRLKTYDREAVDGAQISMAQVHEANRKLLAMNSKERSDCKVIHPGRVGVIPGGAIVWDRLLERLQEQAQGMADAYIASEHGLLDGVVLDLGRRCLDRRS</sequence>
<dbReference type="SUPFAM" id="SSF53067">
    <property type="entry name" value="Actin-like ATPase domain"/>
    <property type="match status" value="2"/>
</dbReference>
<dbReference type="OrthoDB" id="9793035at2"/>
<feature type="domain" description="Ppx/GppA phosphatase N-terminal" evidence="1">
    <location>
        <begin position="20"/>
        <end position="322"/>
    </location>
</feature>
<evidence type="ECO:0000313" key="2">
    <source>
        <dbReference type="EMBL" id="OZG50031.1"/>
    </source>
</evidence>
<keyword evidence="3" id="KW-1185">Reference proteome</keyword>
<dbReference type="EMBL" id="MWWS01000004">
    <property type="protein sequence ID" value="OZG50031.1"/>
    <property type="molecule type" value="Genomic_DNA"/>
</dbReference>
<dbReference type="Pfam" id="PF02541">
    <property type="entry name" value="Ppx-GppA"/>
    <property type="match status" value="1"/>
</dbReference>
<dbReference type="AlphaFoldDB" id="A0A261ET50"/>
<organism evidence="2 3">
    <name type="scientific">Bombiscardovia coagulans</name>
    <dbReference type="NCBI Taxonomy" id="686666"/>
    <lineage>
        <taxon>Bacteria</taxon>
        <taxon>Bacillati</taxon>
        <taxon>Actinomycetota</taxon>
        <taxon>Actinomycetes</taxon>
        <taxon>Bifidobacteriales</taxon>
        <taxon>Bifidobacteriaceae</taxon>
        <taxon>Bombiscardovia</taxon>
    </lineage>
</organism>
<dbReference type="Gene3D" id="3.30.420.40">
    <property type="match status" value="1"/>
</dbReference>
<dbReference type="PANTHER" id="PTHR30005">
    <property type="entry name" value="EXOPOLYPHOSPHATASE"/>
    <property type="match status" value="1"/>
</dbReference>
<accession>A0A261ET50</accession>
<name>A0A261ET50_9BIFI</name>
<proteinExistence type="predicted"/>
<protein>
    <submittedName>
        <fullName evidence="2">Exopolyphosphatase</fullName>
    </submittedName>
</protein>
<gene>
    <name evidence="2" type="ORF">BOCO_0548</name>
</gene>
<reference evidence="2 3" key="1">
    <citation type="journal article" date="2017" name="BMC Genomics">
        <title>Comparative genomic and phylogenomic analyses of the Bifidobacteriaceae family.</title>
        <authorList>
            <person name="Lugli G.A."/>
            <person name="Milani C."/>
            <person name="Turroni F."/>
            <person name="Duranti S."/>
            <person name="Mancabelli L."/>
            <person name="Mangifesta M."/>
            <person name="Ferrario C."/>
            <person name="Modesto M."/>
            <person name="Mattarelli P."/>
            <person name="Jiri K."/>
            <person name="van Sinderen D."/>
            <person name="Ventura M."/>
        </authorList>
    </citation>
    <scope>NUCLEOTIDE SEQUENCE [LARGE SCALE GENOMIC DNA]</scope>
    <source>
        <strain evidence="2 3">DSM 22924</strain>
    </source>
</reference>
<dbReference type="PANTHER" id="PTHR30005:SF13">
    <property type="entry name" value="EXOPOLYPHOSPHATASE 2"/>
    <property type="match status" value="1"/>
</dbReference>
<dbReference type="InterPro" id="IPR050273">
    <property type="entry name" value="GppA/Ppx_hydrolase"/>
</dbReference>
<dbReference type="GO" id="GO:0016462">
    <property type="term" value="F:pyrophosphatase activity"/>
    <property type="evidence" value="ECO:0007669"/>
    <property type="project" value="TreeGrafter"/>
</dbReference>